<evidence type="ECO:0000259" key="3">
    <source>
        <dbReference type="Pfam" id="PF05170"/>
    </source>
</evidence>
<feature type="region of interest" description="Disordered" evidence="1">
    <location>
        <begin position="451"/>
        <end position="477"/>
    </location>
</feature>
<dbReference type="GeneID" id="94691858"/>
<proteinExistence type="predicted"/>
<protein>
    <recommendedName>
        <fullName evidence="3">AsmA domain-containing protein</fullName>
    </recommendedName>
</protein>
<feature type="domain" description="AsmA" evidence="3">
    <location>
        <begin position="339"/>
        <end position="654"/>
    </location>
</feature>
<evidence type="ECO:0000256" key="1">
    <source>
        <dbReference type="SAM" id="MobiDB-lite"/>
    </source>
</evidence>
<dbReference type="RefSeq" id="WP_047474363.1">
    <property type="nucleotide sequence ID" value="NZ_CP141274.1"/>
</dbReference>
<feature type="compositionally biased region" description="Polar residues" evidence="1">
    <location>
        <begin position="464"/>
        <end position="477"/>
    </location>
</feature>
<feature type="compositionally biased region" description="Low complexity" evidence="1">
    <location>
        <begin position="1"/>
        <end position="12"/>
    </location>
</feature>
<feature type="domain" description="AsmA" evidence="3">
    <location>
        <begin position="24"/>
        <end position="115"/>
    </location>
</feature>
<evidence type="ECO:0000313" key="4">
    <source>
        <dbReference type="EMBL" id="SDY40580.1"/>
    </source>
</evidence>
<organism evidence="4 5">
    <name type="scientific">Delftia lacustris</name>
    <dbReference type="NCBI Taxonomy" id="558537"/>
    <lineage>
        <taxon>Bacteria</taxon>
        <taxon>Pseudomonadati</taxon>
        <taxon>Pseudomonadota</taxon>
        <taxon>Betaproteobacteria</taxon>
        <taxon>Burkholderiales</taxon>
        <taxon>Comamonadaceae</taxon>
        <taxon>Delftia</taxon>
    </lineage>
</organism>
<reference evidence="4 5" key="1">
    <citation type="submission" date="2016-10" db="EMBL/GenBank/DDBJ databases">
        <authorList>
            <person name="de Groot N.N."/>
        </authorList>
    </citation>
    <scope>NUCLEOTIDE SEQUENCE [LARGE SCALE GENOMIC DNA]</scope>
    <source>
        <strain evidence="4 5">LMG 24775</strain>
    </source>
</reference>
<dbReference type="EMBL" id="FNPE01000004">
    <property type="protein sequence ID" value="SDY40580.1"/>
    <property type="molecule type" value="Genomic_DNA"/>
</dbReference>
<accession>A0A1H3JKR6</accession>
<feature type="region of interest" description="Disordered" evidence="1">
    <location>
        <begin position="117"/>
        <end position="184"/>
    </location>
</feature>
<dbReference type="GO" id="GO:0090313">
    <property type="term" value="P:regulation of protein targeting to membrane"/>
    <property type="evidence" value="ECO:0007669"/>
    <property type="project" value="TreeGrafter"/>
</dbReference>
<dbReference type="InterPro" id="IPR052894">
    <property type="entry name" value="AsmA-related"/>
</dbReference>
<keyword evidence="2" id="KW-1133">Transmembrane helix</keyword>
<keyword evidence="2" id="KW-0812">Transmembrane</keyword>
<sequence length="760" mass="82860">MTDTATDSSPTPASKPTPRPPRRRWLRILVWMVSALVLLLALVVVLIATYDWNRARPWINERVSESTGRHFAIEGDLRVQWNWPQPLDQGWRHWIPGVTVQAEQLTLGQPEGWQVEQEPAKGSGELPALPAPPDQLNKGRLPEEKAKEQPRGKAKDKGTDKDEGKDKDSQASPSAPSIDSDSIVLADEKMAPPPRDAATMATAARATASLRLWPLLGRHVLLDHLQLEGPDLVFARRKDGSNNWTFKRPESTGPRWRFQVTQLSLRGGLVGWSDGVRQMAVRARLDSLVRPPSPDFPYGMRVGLTGRIAKATVEAQGLIGPVLDLQSEQARFPVKLWAHAGSLRARAEGILDNPRALKGMDLQVHLRGSSMADLFPLTGLLLPRTPPFDTNGHLVGSLQPGRAEWDYENFEGRVGQSDLRGSLHYASGKPRPKLSGELASRKLRLADLGPVVGAPSTRQDQKSRQAASGKTLPTQRFDTSKWNAMDMDVHFQSDRIERPQALPIENFSVHAVMDNGVLRLAPLRFGMAKGKLDLQAMVDSGAKPPKANLQGKVQGLQLSALFPEIELMKKSLGSMDGAIALEGRGQSMAEWLGTSSGDMRLYVRDGRFSKQLLDLAALNLGSVVVTKLFGADKEVQLNCAVADLSVQNGLARTRNVKLATPEAIVEATGQISLAQETMDLHIKPESLKWKFFSLRTPLYVRGSFANPKVGVEPGPLLLRAGAAVAAAVVAPAALALVPLTVPAAEEDAQCQRLLADAGKK</sequence>
<dbReference type="GO" id="GO:0005886">
    <property type="term" value="C:plasma membrane"/>
    <property type="evidence" value="ECO:0007669"/>
    <property type="project" value="TreeGrafter"/>
</dbReference>
<dbReference type="PANTHER" id="PTHR30441">
    <property type="entry name" value="DUF748 DOMAIN-CONTAINING PROTEIN"/>
    <property type="match status" value="1"/>
</dbReference>
<dbReference type="AlphaFoldDB" id="A0A1H3JKR6"/>
<name>A0A1H3JKR6_9BURK</name>
<dbReference type="PANTHER" id="PTHR30441:SF9">
    <property type="entry name" value="ASMA FAMILY PROTEIN YHJG"/>
    <property type="match status" value="1"/>
</dbReference>
<dbReference type="InterPro" id="IPR007844">
    <property type="entry name" value="AsmA"/>
</dbReference>
<keyword evidence="2" id="KW-0472">Membrane</keyword>
<feature type="transmembrane region" description="Helical" evidence="2">
    <location>
        <begin position="28"/>
        <end position="50"/>
    </location>
</feature>
<feature type="region of interest" description="Disordered" evidence="1">
    <location>
        <begin position="1"/>
        <end position="20"/>
    </location>
</feature>
<gene>
    <name evidence="4" type="ORF">SAMN05421547_104310</name>
</gene>
<dbReference type="Pfam" id="PF05170">
    <property type="entry name" value="AsmA"/>
    <property type="match status" value="2"/>
</dbReference>
<feature type="compositionally biased region" description="Low complexity" evidence="1">
    <location>
        <begin position="171"/>
        <end position="183"/>
    </location>
</feature>
<dbReference type="Proteomes" id="UP000183417">
    <property type="component" value="Unassembled WGS sequence"/>
</dbReference>
<feature type="compositionally biased region" description="Basic and acidic residues" evidence="1">
    <location>
        <begin position="140"/>
        <end position="169"/>
    </location>
</feature>
<evidence type="ECO:0000313" key="5">
    <source>
        <dbReference type="Proteomes" id="UP000183417"/>
    </source>
</evidence>
<evidence type="ECO:0000256" key="2">
    <source>
        <dbReference type="SAM" id="Phobius"/>
    </source>
</evidence>